<accession>X6PDW0</accession>
<proteinExistence type="predicted"/>
<feature type="region of interest" description="Disordered" evidence="1">
    <location>
        <begin position="1"/>
        <end position="36"/>
    </location>
</feature>
<gene>
    <name evidence="2" type="ORF">RFI_00362</name>
</gene>
<name>X6PDW0_RETFI</name>
<evidence type="ECO:0000256" key="1">
    <source>
        <dbReference type="SAM" id="MobiDB-lite"/>
    </source>
</evidence>
<reference evidence="2 3" key="1">
    <citation type="journal article" date="2013" name="Curr. Biol.">
        <title>The Genome of the Foraminiferan Reticulomyxa filosa.</title>
        <authorList>
            <person name="Glockner G."/>
            <person name="Hulsmann N."/>
            <person name="Schleicher M."/>
            <person name="Noegel A.A."/>
            <person name="Eichinger L."/>
            <person name="Gallinger C."/>
            <person name="Pawlowski J."/>
            <person name="Sierra R."/>
            <person name="Euteneuer U."/>
            <person name="Pillet L."/>
            <person name="Moustafa A."/>
            <person name="Platzer M."/>
            <person name="Groth M."/>
            <person name="Szafranski K."/>
            <person name="Schliwa M."/>
        </authorList>
    </citation>
    <scope>NUCLEOTIDE SEQUENCE [LARGE SCALE GENOMIC DNA]</scope>
</reference>
<feature type="compositionally biased region" description="Basic and acidic residues" evidence="1">
    <location>
        <begin position="79"/>
        <end position="98"/>
    </location>
</feature>
<comment type="caution">
    <text evidence="2">The sequence shown here is derived from an EMBL/GenBank/DDBJ whole genome shotgun (WGS) entry which is preliminary data.</text>
</comment>
<dbReference type="EMBL" id="ASPP01000379">
    <property type="protein sequence ID" value="ETO36700.1"/>
    <property type="molecule type" value="Genomic_DNA"/>
</dbReference>
<dbReference type="Proteomes" id="UP000023152">
    <property type="component" value="Unassembled WGS sequence"/>
</dbReference>
<feature type="compositionally biased region" description="Basic and acidic residues" evidence="1">
    <location>
        <begin position="16"/>
        <end position="29"/>
    </location>
</feature>
<protein>
    <submittedName>
        <fullName evidence="2">Glycophorin-binding protein</fullName>
    </submittedName>
</protein>
<sequence>MLRKEKESTSANKKASLKEKEEERSHSDEEVIVESGSEWYYPPGHELLAKQGSGRADKNKYGQKLQAMKVLNEMLSKKNEEKEQIQHSEMADKKKESKVSQITQLEMNC</sequence>
<evidence type="ECO:0000313" key="2">
    <source>
        <dbReference type="EMBL" id="ETO36700.1"/>
    </source>
</evidence>
<feature type="compositionally biased region" description="Polar residues" evidence="1">
    <location>
        <begin position="99"/>
        <end position="109"/>
    </location>
</feature>
<dbReference type="AlphaFoldDB" id="X6PDW0"/>
<evidence type="ECO:0000313" key="3">
    <source>
        <dbReference type="Proteomes" id="UP000023152"/>
    </source>
</evidence>
<organism evidence="2 3">
    <name type="scientific">Reticulomyxa filosa</name>
    <dbReference type="NCBI Taxonomy" id="46433"/>
    <lineage>
        <taxon>Eukaryota</taxon>
        <taxon>Sar</taxon>
        <taxon>Rhizaria</taxon>
        <taxon>Retaria</taxon>
        <taxon>Foraminifera</taxon>
        <taxon>Monothalamids</taxon>
        <taxon>Reticulomyxidae</taxon>
        <taxon>Reticulomyxa</taxon>
    </lineage>
</organism>
<feature type="region of interest" description="Disordered" evidence="1">
    <location>
        <begin position="79"/>
        <end position="109"/>
    </location>
</feature>
<keyword evidence="3" id="KW-1185">Reference proteome</keyword>